<protein>
    <submittedName>
        <fullName evidence="2">Alpha/beta hydrolase</fullName>
    </submittedName>
</protein>
<accession>A0ABZ3CKZ1</accession>
<proteinExistence type="predicted"/>
<dbReference type="PIRSF" id="PIRSF017388">
    <property type="entry name" value="Esterase_lipase"/>
    <property type="match status" value="1"/>
</dbReference>
<sequence>MKIVQPEPLKYESGPRAVMLLHSFTGTVRDVKPLAQHLYQHEYTVHVPSFEGHGMGPSELVRTGPSDWWQNVMDGYHFLKDKGYENIAVGGVSLGGVLALRAAEQLGDINGVVSMSVPQGKDVEDINRRVLNYTKNFLEFTGEVDEKIKEAVEYYRDNPMDSLEDFRKLIDEVHENLGYIDVPVAVKYGEKDAELYMESAKSIYESIGHNEKEIQSYGNTGHLMTRGKDQEMLFEDIQKFFDALDWQ</sequence>
<gene>
    <name evidence="2" type="ORF">RQP18_00655</name>
</gene>
<name>A0ABZ3CKZ1_9STAP</name>
<dbReference type="RefSeq" id="WP_342388267.1">
    <property type="nucleotide sequence ID" value="NZ_CP138333.2"/>
</dbReference>
<dbReference type="InterPro" id="IPR012354">
    <property type="entry name" value="Esterase_lipase"/>
</dbReference>
<dbReference type="GO" id="GO:0016787">
    <property type="term" value="F:hydrolase activity"/>
    <property type="evidence" value="ECO:0007669"/>
    <property type="project" value="UniProtKB-KW"/>
</dbReference>
<dbReference type="Pfam" id="PF12146">
    <property type="entry name" value="Hydrolase_4"/>
    <property type="match status" value="1"/>
</dbReference>
<feature type="domain" description="Serine aminopeptidase S33" evidence="1">
    <location>
        <begin position="17"/>
        <end position="225"/>
    </location>
</feature>
<evidence type="ECO:0000313" key="2">
    <source>
        <dbReference type="EMBL" id="WZX29713.1"/>
    </source>
</evidence>
<keyword evidence="3" id="KW-1185">Reference proteome</keyword>
<organism evidence="2 3">
    <name type="scientific">Salinicoccus bachuensis</name>
    <dbReference type="NCBI Taxonomy" id="3136731"/>
    <lineage>
        <taxon>Bacteria</taxon>
        <taxon>Bacillati</taxon>
        <taxon>Bacillota</taxon>
        <taxon>Bacilli</taxon>
        <taxon>Bacillales</taxon>
        <taxon>Staphylococcaceae</taxon>
        <taxon>Salinicoccus</taxon>
    </lineage>
</organism>
<reference evidence="3" key="1">
    <citation type="submission" date="2023-10" db="EMBL/GenBank/DDBJ databases">
        <title>Genome analysis and identification of Salinococcus sp. Bachu38 nov., a PGPR from the rhizosphere of Tamarix.</title>
        <authorList>
            <person name="Liang Z."/>
            <person name="Zhang X."/>
            <person name="Jia J."/>
            <person name="Chen X."/>
            <person name="Wang Y."/>
            <person name="Wang Q."/>
            <person name="Wang R."/>
        </authorList>
    </citation>
    <scope>NUCLEOTIDE SEQUENCE [LARGE SCALE GENOMIC DNA]</scope>
    <source>
        <strain evidence="3">Bachu38</strain>
    </source>
</reference>
<evidence type="ECO:0000259" key="1">
    <source>
        <dbReference type="Pfam" id="PF12146"/>
    </source>
</evidence>
<evidence type="ECO:0000313" key="3">
    <source>
        <dbReference type="Proteomes" id="UP001455384"/>
    </source>
</evidence>
<dbReference type="Proteomes" id="UP001455384">
    <property type="component" value="Chromosome"/>
</dbReference>
<dbReference type="InterPro" id="IPR022742">
    <property type="entry name" value="Hydrolase_4"/>
</dbReference>
<dbReference type="EMBL" id="CP138333">
    <property type="protein sequence ID" value="WZX29713.1"/>
    <property type="molecule type" value="Genomic_DNA"/>
</dbReference>
<dbReference type="InterPro" id="IPR029058">
    <property type="entry name" value="AB_hydrolase_fold"/>
</dbReference>
<keyword evidence="2" id="KW-0378">Hydrolase</keyword>
<dbReference type="Gene3D" id="3.40.50.1820">
    <property type="entry name" value="alpha/beta hydrolase"/>
    <property type="match status" value="1"/>
</dbReference>
<dbReference type="SUPFAM" id="SSF53474">
    <property type="entry name" value="alpha/beta-Hydrolases"/>
    <property type="match status" value="1"/>
</dbReference>